<dbReference type="WBParaSite" id="Pan_g1901.t1">
    <property type="protein sequence ID" value="Pan_g1901.t1"/>
    <property type="gene ID" value="Pan_g1901"/>
</dbReference>
<reference evidence="3" key="2">
    <citation type="submission" date="2020-10" db="UniProtKB">
        <authorList>
            <consortium name="WormBaseParasite"/>
        </authorList>
    </citation>
    <scope>IDENTIFICATION</scope>
</reference>
<evidence type="ECO:0000313" key="3">
    <source>
        <dbReference type="WBParaSite" id="Pan_g1901.t1"/>
    </source>
</evidence>
<accession>A0A7E4VC04</accession>
<reference evidence="2" key="1">
    <citation type="journal article" date="2013" name="Genetics">
        <title>The draft genome and transcriptome of Panagrellus redivivus are shaped by the harsh demands of a free-living lifestyle.</title>
        <authorList>
            <person name="Srinivasan J."/>
            <person name="Dillman A.R."/>
            <person name="Macchietto M.G."/>
            <person name="Heikkinen L."/>
            <person name="Lakso M."/>
            <person name="Fracchia K.M."/>
            <person name="Antoshechkin I."/>
            <person name="Mortazavi A."/>
            <person name="Wong G."/>
            <person name="Sternberg P.W."/>
        </authorList>
    </citation>
    <scope>NUCLEOTIDE SEQUENCE [LARGE SCALE GENOMIC DNA]</scope>
    <source>
        <strain evidence="2">MT8872</strain>
    </source>
</reference>
<evidence type="ECO:0000313" key="2">
    <source>
        <dbReference type="Proteomes" id="UP000492821"/>
    </source>
</evidence>
<dbReference type="AlphaFoldDB" id="A0A7E4VC04"/>
<evidence type="ECO:0000256" key="1">
    <source>
        <dbReference type="SAM" id="MobiDB-lite"/>
    </source>
</evidence>
<organism evidence="2 3">
    <name type="scientific">Panagrellus redivivus</name>
    <name type="common">Microworm</name>
    <dbReference type="NCBI Taxonomy" id="6233"/>
    <lineage>
        <taxon>Eukaryota</taxon>
        <taxon>Metazoa</taxon>
        <taxon>Ecdysozoa</taxon>
        <taxon>Nematoda</taxon>
        <taxon>Chromadorea</taxon>
        <taxon>Rhabditida</taxon>
        <taxon>Tylenchina</taxon>
        <taxon>Panagrolaimomorpha</taxon>
        <taxon>Panagrolaimoidea</taxon>
        <taxon>Panagrolaimidae</taxon>
        <taxon>Panagrellus</taxon>
    </lineage>
</organism>
<keyword evidence="2" id="KW-1185">Reference proteome</keyword>
<proteinExistence type="predicted"/>
<protein>
    <submittedName>
        <fullName evidence="3">Ovule protein</fullName>
    </submittedName>
</protein>
<dbReference type="Proteomes" id="UP000492821">
    <property type="component" value="Unassembled WGS sequence"/>
</dbReference>
<feature type="region of interest" description="Disordered" evidence="1">
    <location>
        <begin position="39"/>
        <end position="59"/>
    </location>
</feature>
<name>A0A7E4VC04_PANRE</name>
<sequence length="82" mass="9534">MRPPTSTDPSNSLISAPDRNISTFAHRLFIRGFEKREKETNHFDESEFDPSSFSDNENANRVTDRFGRYKLMDFSWISSVAE</sequence>